<sequence>MKKNLTLKSTFLIVTAIILTACGSDAPQFTHFKAFDERFTTVIDTSEAEKLKKLAELFYDQQPATGTQADLDFQYLIDITTQEGSARYRCTKTGYCQLRTEGVKMQKEIFYLERHRELYEEAKLN</sequence>
<keyword evidence="3" id="KW-1185">Reference proteome</keyword>
<dbReference type="Proteomes" id="UP000295724">
    <property type="component" value="Unassembled WGS sequence"/>
</dbReference>
<protein>
    <recommendedName>
        <fullName evidence="4">Lipoprotein</fullName>
    </recommendedName>
</protein>
<dbReference type="PROSITE" id="PS51257">
    <property type="entry name" value="PROKAR_LIPOPROTEIN"/>
    <property type="match status" value="1"/>
</dbReference>
<proteinExistence type="predicted"/>
<feature type="chain" id="PRO_5020360511" description="Lipoprotein" evidence="1">
    <location>
        <begin position="27"/>
        <end position="125"/>
    </location>
</feature>
<feature type="signal peptide" evidence="1">
    <location>
        <begin position="1"/>
        <end position="26"/>
    </location>
</feature>
<reference evidence="2 3" key="1">
    <citation type="submission" date="2019-03" db="EMBL/GenBank/DDBJ databases">
        <title>Genomic Encyclopedia of Type Strains, Phase IV (KMG-IV): sequencing the most valuable type-strain genomes for metagenomic binning, comparative biology and taxonomic classification.</title>
        <authorList>
            <person name="Goeker M."/>
        </authorList>
    </citation>
    <scope>NUCLEOTIDE SEQUENCE [LARGE SCALE GENOMIC DNA]</scope>
    <source>
        <strain evidence="2 3">DSM 25488</strain>
    </source>
</reference>
<comment type="caution">
    <text evidence="2">The sequence shown here is derived from an EMBL/GenBank/DDBJ whole genome shotgun (WGS) entry which is preliminary data.</text>
</comment>
<dbReference type="EMBL" id="SNZB01000002">
    <property type="protein sequence ID" value="TDR22765.1"/>
    <property type="molecule type" value="Genomic_DNA"/>
</dbReference>
<name>A0A4R6XS64_9GAMM</name>
<evidence type="ECO:0000313" key="2">
    <source>
        <dbReference type="EMBL" id="TDR22765.1"/>
    </source>
</evidence>
<evidence type="ECO:0000313" key="3">
    <source>
        <dbReference type="Proteomes" id="UP000295724"/>
    </source>
</evidence>
<organism evidence="2 3">
    <name type="scientific">Marinicella litoralis</name>
    <dbReference type="NCBI Taxonomy" id="644220"/>
    <lineage>
        <taxon>Bacteria</taxon>
        <taxon>Pseudomonadati</taxon>
        <taxon>Pseudomonadota</taxon>
        <taxon>Gammaproteobacteria</taxon>
        <taxon>Lysobacterales</taxon>
        <taxon>Marinicellaceae</taxon>
        <taxon>Marinicella</taxon>
    </lineage>
</organism>
<evidence type="ECO:0000256" key="1">
    <source>
        <dbReference type="SAM" id="SignalP"/>
    </source>
</evidence>
<keyword evidence="1" id="KW-0732">Signal</keyword>
<dbReference type="RefSeq" id="WP_099019382.1">
    <property type="nucleotide sequence ID" value="NZ_NIHB01000002.1"/>
</dbReference>
<evidence type="ECO:0008006" key="4">
    <source>
        <dbReference type="Google" id="ProtNLM"/>
    </source>
</evidence>
<accession>A0A4R6XS64</accession>
<dbReference type="OrthoDB" id="6199101at2"/>
<gene>
    <name evidence="2" type="ORF">C8D91_1258</name>
</gene>
<dbReference type="AlphaFoldDB" id="A0A4R6XS64"/>